<dbReference type="GO" id="GO:0000287">
    <property type="term" value="F:magnesium ion binding"/>
    <property type="evidence" value="ECO:0007669"/>
    <property type="project" value="UniProtKB-UniRule"/>
</dbReference>
<evidence type="ECO:0000256" key="9">
    <source>
        <dbReference type="HAMAP-Rule" id="MF_00211"/>
    </source>
</evidence>
<feature type="binding site" evidence="9">
    <location>
        <begin position="108"/>
        <end position="116"/>
    </location>
    <ligand>
        <name>5-phospho-alpha-D-ribose 1-diphosphate</name>
        <dbReference type="ChEBI" id="CHEBI:58017"/>
    </ligand>
</feature>
<feature type="binding site" evidence="9">
    <location>
        <position position="226"/>
    </location>
    <ligand>
        <name>Mg(2+)</name>
        <dbReference type="ChEBI" id="CHEBI:18420"/>
        <label>1</label>
    </ligand>
</feature>
<dbReference type="AlphaFoldDB" id="A0A9W5YB18"/>
<evidence type="ECO:0000256" key="1">
    <source>
        <dbReference type="ARBA" id="ARBA00004907"/>
    </source>
</evidence>
<feature type="binding site" evidence="9">
    <location>
        <position position="226"/>
    </location>
    <ligand>
        <name>Mg(2+)</name>
        <dbReference type="ChEBI" id="CHEBI:18420"/>
        <label>2</label>
    </ligand>
</feature>
<dbReference type="InterPro" id="IPR017459">
    <property type="entry name" value="Glycosyl_Trfase_fam3_N_dom"/>
</dbReference>
<evidence type="ECO:0000256" key="8">
    <source>
        <dbReference type="ARBA" id="ARBA00061188"/>
    </source>
</evidence>
<dbReference type="InterPro" id="IPR005940">
    <property type="entry name" value="Anthranilate_Pribosyl_Tfrase"/>
</dbReference>
<dbReference type="FunFam" id="3.40.1030.10:FF:000002">
    <property type="entry name" value="Anthranilate phosphoribosyltransferase"/>
    <property type="match status" value="1"/>
</dbReference>
<sequence>MLKDTISKLKEGINLSEKEMMDSLDNIMTGKVSDSLLASFLTAMTIKGETIDEITGGAKVLRIKADKMNLDDLDTMDTCGTGGDGSGTYNISTATSLVIAAAGIDVVKHGNRSVSSRCGSADVLEALGANIGLTKSQSESMVRDIGICFLYAPKYHQAMKHVASVRRELGFRTIFNILGPLANPANTKVQIMGVYDESITEKIAHVLNNLGVKRALVVHGKDGLDELTITSASKITELNNDTIKTYEINPEDYGLRRAHMDDIVGGTAKENAEIITNILKGEQGSRRDILVLNAGAAIYIAGKAKSIGHGIDIASDMIDSKKALMKLQKYVDYSNKFKGEDLNGR</sequence>
<feature type="binding site" evidence="9">
    <location>
        <position position="111"/>
    </location>
    <ligand>
        <name>anthranilate</name>
        <dbReference type="ChEBI" id="CHEBI:16567"/>
        <label>1</label>
    </ligand>
</feature>
<proteinExistence type="inferred from homology"/>
<comment type="similarity">
    <text evidence="9">Belongs to the anthranilate phosphoribosyltransferase family.</text>
</comment>
<dbReference type="InterPro" id="IPR000312">
    <property type="entry name" value="Glycosyl_Trfase_fam3"/>
</dbReference>
<evidence type="ECO:0000259" key="10">
    <source>
        <dbReference type="Pfam" id="PF00591"/>
    </source>
</evidence>
<keyword evidence="13" id="KW-1185">Reference proteome</keyword>
<dbReference type="Pfam" id="PF02885">
    <property type="entry name" value="Glycos_trans_3N"/>
    <property type="match status" value="1"/>
</dbReference>
<feature type="domain" description="Glycosyl transferase family 3" evidence="10">
    <location>
        <begin position="74"/>
        <end position="323"/>
    </location>
</feature>
<evidence type="ECO:0000259" key="11">
    <source>
        <dbReference type="Pfam" id="PF02885"/>
    </source>
</evidence>
<comment type="catalytic activity">
    <reaction evidence="7 9">
        <text>N-(5-phospho-beta-D-ribosyl)anthranilate + diphosphate = 5-phospho-alpha-D-ribose 1-diphosphate + anthranilate</text>
        <dbReference type="Rhea" id="RHEA:11768"/>
        <dbReference type="ChEBI" id="CHEBI:16567"/>
        <dbReference type="ChEBI" id="CHEBI:18277"/>
        <dbReference type="ChEBI" id="CHEBI:33019"/>
        <dbReference type="ChEBI" id="CHEBI:58017"/>
        <dbReference type="EC" id="2.4.2.18"/>
    </reaction>
</comment>
<evidence type="ECO:0000313" key="13">
    <source>
        <dbReference type="Proteomes" id="UP001144256"/>
    </source>
</evidence>
<comment type="caution">
    <text evidence="12">The sequence shown here is derived from an EMBL/GenBank/DDBJ whole genome shotgun (WGS) entry which is preliminary data.</text>
</comment>
<name>A0A9W5YB18_9FIRM</name>
<evidence type="ECO:0000256" key="3">
    <source>
        <dbReference type="ARBA" id="ARBA00022676"/>
    </source>
</evidence>
<dbReference type="PANTHER" id="PTHR43285">
    <property type="entry name" value="ANTHRANILATE PHOSPHORIBOSYLTRANSFERASE"/>
    <property type="match status" value="1"/>
</dbReference>
<feature type="binding site" evidence="9">
    <location>
        <position position="166"/>
    </location>
    <ligand>
        <name>anthranilate</name>
        <dbReference type="ChEBI" id="CHEBI:16567"/>
        <label>2</label>
    </ligand>
</feature>
<dbReference type="InterPro" id="IPR036320">
    <property type="entry name" value="Glycosyl_Trfase_fam3_N_dom_sf"/>
</dbReference>
<feature type="binding site" evidence="9">
    <location>
        <begin position="90"/>
        <end position="93"/>
    </location>
    <ligand>
        <name>5-phospho-alpha-D-ribose 1-diphosphate</name>
        <dbReference type="ChEBI" id="CHEBI:58017"/>
    </ligand>
</feature>
<dbReference type="Pfam" id="PF00591">
    <property type="entry name" value="Glycos_transf_3"/>
    <property type="match status" value="1"/>
</dbReference>
<dbReference type="GO" id="GO:0000162">
    <property type="term" value="P:L-tryptophan biosynthetic process"/>
    <property type="evidence" value="ECO:0007669"/>
    <property type="project" value="UniProtKB-UniRule"/>
</dbReference>
<feature type="binding site" evidence="9">
    <location>
        <position position="225"/>
    </location>
    <ligand>
        <name>Mg(2+)</name>
        <dbReference type="ChEBI" id="CHEBI:18420"/>
        <label>2</label>
    </ligand>
</feature>
<dbReference type="Gene3D" id="1.20.970.10">
    <property type="entry name" value="Transferase, Pyrimidine Nucleoside Phosphorylase, Chain C"/>
    <property type="match status" value="1"/>
</dbReference>
<comment type="caution">
    <text evidence="9">Lacks conserved residue(s) required for the propagation of feature annotation.</text>
</comment>
<feature type="binding site" evidence="9">
    <location>
        <position position="120"/>
    </location>
    <ligand>
        <name>5-phospho-alpha-D-ribose 1-diphosphate</name>
        <dbReference type="ChEBI" id="CHEBI:58017"/>
    </ligand>
</feature>
<dbReference type="GO" id="GO:0004048">
    <property type="term" value="F:anthranilate phosphoribosyltransferase activity"/>
    <property type="evidence" value="ECO:0007669"/>
    <property type="project" value="UniProtKB-UniRule"/>
</dbReference>
<comment type="similarity">
    <text evidence="8">In the C-terminal section; belongs to the anthranilate phosphoribosyltransferase family.</text>
</comment>
<evidence type="ECO:0000256" key="4">
    <source>
        <dbReference type="ARBA" id="ARBA00022679"/>
    </source>
</evidence>
<gene>
    <name evidence="9" type="primary">trpD</name>
    <name evidence="12" type="ORF">SH1V18_18710</name>
</gene>
<evidence type="ECO:0000313" key="12">
    <source>
        <dbReference type="EMBL" id="GKX29391.1"/>
    </source>
</evidence>
<dbReference type="EMBL" id="BRLB01000004">
    <property type="protein sequence ID" value="GKX29391.1"/>
    <property type="molecule type" value="Genomic_DNA"/>
</dbReference>
<dbReference type="NCBIfam" id="TIGR01245">
    <property type="entry name" value="trpD"/>
    <property type="match status" value="1"/>
</dbReference>
<dbReference type="Gene3D" id="3.40.1030.10">
    <property type="entry name" value="Nucleoside phosphorylase/phosphoribosyltransferase catalytic domain"/>
    <property type="match status" value="1"/>
</dbReference>
<comment type="function">
    <text evidence="9">Catalyzes the transfer of the phosphoribosyl group of 5-phosphorylribose-1-pyrophosphate (PRPP) to anthranilate to yield N-(5'-phosphoribosyl)-anthranilate (PRA).</text>
</comment>
<dbReference type="RefSeq" id="WP_281814862.1">
    <property type="nucleotide sequence ID" value="NZ_BRLB01000004.1"/>
</dbReference>
<feature type="binding site" evidence="9">
    <location>
        <position position="80"/>
    </location>
    <ligand>
        <name>anthranilate</name>
        <dbReference type="ChEBI" id="CHEBI:16567"/>
        <label>1</label>
    </ligand>
</feature>
<feature type="domain" description="Glycosyl transferase family 3 N-terminal" evidence="11">
    <location>
        <begin position="3"/>
        <end position="62"/>
    </location>
</feature>
<keyword evidence="6 9" id="KW-0057">Aromatic amino acid biosynthesis</keyword>
<feature type="binding site" evidence="9">
    <location>
        <position position="92"/>
    </location>
    <ligand>
        <name>Mg(2+)</name>
        <dbReference type="ChEBI" id="CHEBI:18420"/>
        <label>1</label>
    </ligand>
</feature>
<comment type="cofactor">
    <cofactor evidence="9">
        <name>Mg(2+)</name>
        <dbReference type="ChEBI" id="CHEBI:18420"/>
    </cofactor>
    <text evidence="9">Binds 2 magnesium ions per monomer.</text>
</comment>
<evidence type="ECO:0000256" key="6">
    <source>
        <dbReference type="ARBA" id="ARBA00023141"/>
    </source>
</evidence>
<evidence type="ECO:0000256" key="7">
    <source>
        <dbReference type="ARBA" id="ARBA00052328"/>
    </source>
</evidence>
<dbReference type="HAMAP" id="MF_00211">
    <property type="entry name" value="TrpD"/>
    <property type="match status" value="1"/>
</dbReference>
<organism evidence="12 13">
    <name type="scientific">Vallitalea longa</name>
    <dbReference type="NCBI Taxonomy" id="2936439"/>
    <lineage>
        <taxon>Bacteria</taxon>
        <taxon>Bacillati</taxon>
        <taxon>Bacillota</taxon>
        <taxon>Clostridia</taxon>
        <taxon>Lachnospirales</taxon>
        <taxon>Vallitaleaceae</taxon>
        <taxon>Vallitalea</taxon>
    </lineage>
</organism>
<dbReference type="InterPro" id="IPR035902">
    <property type="entry name" value="Nuc_phospho_transferase"/>
</dbReference>
<protein>
    <recommendedName>
        <fullName evidence="9">Anthranilate phosphoribosyltransferase</fullName>
        <ecNumber evidence="9">2.4.2.18</ecNumber>
    </recommendedName>
</protein>
<dbReference type="GO" id="GO:0005829">
    <property type="term" value="C:cytosol"/>
    <property type="evidence" value="ECO:0007669"/>
    <property type="project" value="TreeGrafter"/>
</dbReference>
<feature type="binding site" evidence="9">
    <location>
        <begin position="83"/>
        <end position="84"/>
    </location>
    <ligand>
        <name>5-phospho-alpha-D-ribose 1-diphosphate</name>
        <dbReference type="ChEBI" id="CHEBI:58017"/>
    </ligand>
</feature>
<dbReference type="SUPFAM" id="SSF52418">
    <property type="entry name" value="Nucleoside phosphorylase/phosphoribosyltransferase catalytic domain"/>
    <property type="match status" value="1"/>
</dbReference>
<comment type="pathway">
    <text evidence="1 9">Amino-acid biosynthesis; L-tryptophan biosynthesis; L-tryptophan from chorismate: step 2/5.</text>
</comment>
<reference evidence="12" key="1">
    <citation type="submission" date="2022-06" db="EMBL/GenBank/DDBJ databases">
        <title>Vallitalea longa sp. nov., an anaerobic bacterium isolated from marine sediment.</title>
        <authorList>
            <person name="Hirano S."/>
            <person name="Terahara T."/>
            <person name="Mori K."/>
            <person name="Hamada M."/>
            <person name="Matsumoto R."/>
            <person name="Kobayashi T."/>
        </authorList>
    </citation>
    <scope>NUCLEOTIDE SEQUENCE</scope>
    <source>
        <strain evidence="12">SH18-1</strain>
    </source>
</reference>
<comment type="subunit">
    <text evidence="9">Homodimer.</text>
</comment>
<keyword evidence="5 9" id="KW-0822">Tryptophan biosynthesis</keyword>
<feature type="binding site" evidence="9">
    <location>
        <position position="80"/>
    </location>
    <ligand>
        <name>5-phospho-alpha-D-ribose 1-diphosphate</name>
        <dbReference type="ChEBI" id="CHEBI:58017"/>
    </ligand>
</feature>
<dbReference type="Proteomes" id="UP001144256">
    <property type="component" value="Unassembled WGS sequence"/>
</dbReference>
<keyword evidence="2 9" id="KW-0028">Amino-acid biosynthesis</keyword>
<dbReference type="PANTHER" id="PTHR43285:SF2">
    <property type="entry name" value="ANTHRANILATE PHOSPHORIBOSYLTRANSFERASE"/>
    <property type="match status" value="1"/>
</dbReference>
<evidence type="ECO:0000256" key="5">
    <source>
        <dbReference type="ARBA" id="ARBA00022822"/>
    </source>
</evidence>
<evidence type="ECO:0000256" key="2">
    <source>
        <dbReference type="ARBA" id="ARBA00022605"/>
    </source>
</evidence>
<dbReference type="SUPFAM" id="SSF47648">
    <property type="entry name" value="Nucleoside phosphorylase/phosphoribosyltransferase N-terminal domain"/>
    <property type="match status" value="1"/>
</dbReference>
<keyword evidence="3 9" id="KW-0328">Glycosyltransferase</keyword>
<keyword evidence="9" id="KW-0460">Magnesium</keyword>
<accession>A0A9W5YB18</accession>
<keyword evidence="4 9" id="KW-0808">Transferase</keyword>
<dbReference type="EC" id="2.4.2.18" evidence="9"/>
<keyword evidence="9" id="KW-0479">Metal-binding</keyword>
<feature type="binding site" evidence="9">
    <location>
        <position position="88"/>
    </location>
    <ligand>
        <name>5-phospho-alpha-D-ribose 1-diphosphate</name>
        <dbReference type="ChEBI" id="CHEBI:58017"/>
    </ligand>
</feature>